<comment type="caution">
    <text evidence="1">The sequence shown here is derived from an EMBL/GenBank/DDBJ whole genome shotgun (WGS) entry which is preliminary data.</text>
</comment>
<gene>
    <name evidence="1" type="ORF">GCM10010140_62380</name>
</gene>
<protein>
    <recommendedName>
        <fullName evidence="3">Transcription factor zinc-finger domain-containing protein</fullName>
    </recommendedName>
</protein>
<accession>A0ABQ2RBJ6</accession>
<reference evidence="2" key="1">
    <citation type="journal article" date="2019" name="Int. J. Syst. Evol. Microbiol.">
        <title>The Global Catalogue of Microorganisms (GCM) 10K type strain sequencing project: providing services to taxonomists for standard genome sequencing and annotation.</title>
        <authorList>
            <consortium name="The Broad Institute Genomics Platform"/>
            <consortium name="The Broad Institute Genome Sequencing Center for Infectious Disease"/>
            <person name="Wu L."/>
            <person name="Ma J."/>
        </authorList>
    </citation>
    <scope>NUCLEOTIDE SEQUENCE [LARGE SCALE GENOMIC DNA]</scope>
    <source>
        <strain evidence="2">JCM 3115</strain>
    </source>
</reference>
<sequence>MSVPEDSTVRAVTFKLNGGVLGTNGSPAACPKCGEQHLLTVRVVPDEIGETPTYVECPWGHLWAEPTLPQRVFAGLLAAVAEEYPEEWAALNRVLAERGRLVAGA</sequence>
<evidence type="ECO:0000313" key="2">
    <source>
        <dbReference type="Proteomes" id="UP000611554"/>
    </source>
</evidence>
<dbReference type="RefSeq" id="WP_189250014.1">
    <property type="nucleotide sequence ID" value="NZ_BMQJ01000019.1"/>
</dbReference>
<evidence type="ECO:0008006" key="3">
    <source>
        <dbReference type="Google" id="ProtNLM"/>
    </source>
</evidence>
<name>A0ABQ2RBJ6_9ACTN</name>
<organism evidence="1 2">
    <name type="scientific">Streptosporangium pseudovulgare</name>
    <dbReference type="NCBI Taxonomy" id="35765"/>
    <lineage>
        <taxon>Bacteria</taxon>
        <taxon>Bacillati</taxon>
        <taxon>Actinomycetota</taxon>
        <taxon>Actinomycetes</taxon>
        <taxon>Streptosporangiales</taxon>
        <taxon>Streptosporangiaceae</taxon>
        <taxon>Streptosporangium</taxon>
    </lineage>
</organism>
<dbReference type="Proteomes" id="UP000611554">
    <property type="component" value="Unassembled WGS sequence"/>
</dbReference>
<keyword evidence="2" id="KW-1185">Reference proteome</keyword>
<dbReference type="EMBL" id="BMQJ01000019">
    <property type="protein sequence ID" value="GGQ23625.1"/>
    <property type="molecule type" value="Genomic_DNA"/>
</dbReference>
<evidence type="ECO:0000313" key="1">
    <source>
        <dbReference type="EMBL" id="GGQ23625.1"/>
    </source>
</evidence>
<proteinExistence type="predicted"/>